<evidence type="ECO:0000313" key="5">
    <source>
        <dbReference type="EMBL" id="OGY37223.1"/>
    </source>
</evidence>
<dbReference type="Proteomes" id="UP000177941">
    <property type="component" value="Unassembled WGS sequence"/>
</dbReference>
<comment type="cofactor">
    <cofactor evidence="1">
        <name>thiamine diphosphate</name>
        <dbReference type="ChEBI" id="CHEBI:58937"/>
    </cofactor>
</comment>
<sequence>MQKLTTREDLERMANTIRKDIISMLLTAGSGHSAGPLDLADIATALYFNVLNTSPKQKTDPDRDRLHISCGHTAPVWYATLARAGYFPVEELKTLRKLGTRLQGHVDRLTTPGIESSAASLGQGLGIACGAAYAGVIDGKTYQTYALLSDGEHDEGSIWEAVAFAGNYKLAHLTAIIDRNNIQIDGPTETVMRKESLKEKYEAFGWHVIEIDGHNMSEIIGACNEAKAIVEQPVCIIAHTIAGKGVDFMEYQYQWHGNPPNKDQAREALKQLRSLDNKIVPSDL</sequence>
<evidence type="ECO:0000256" key="3">
    <source>
        <dbReference type="ARBA" id="ARBA00023052"/>
    </source>
</evidence>
<accession>A0A1G1XAZ4</accession>
<protein>
    <submittedName>
        <fullName evidence="5">Transketolase</fullName>
    </submittedName>
</protein>
<evidence type="ECO:0000313" key="6">
    <source>
        <dbReference type="Proteomes" id="UP000177941"/>
    </source>
</evidence>
<evidence type="ECO:0000256" key="2">
    <source>
        <dbReference type="ARBA" id="ARBA00007131"/>
    </source>
</evidence>
<evidence type="ECO:0000259" key="4">
    <source>
        <dbReference type="Pfam" id="PF00456"/>
    </source>
</evidence>
<dbReference type="Gene3D" id="3.40.50.970">
    <property type="match status" value="1"/>
</dbReference>
<dbReference type="SUPFAM" id="SSF52518">
    <property type="entry name" value="Thiamin diphosphate-binding fold (THDP-binding)"/>
    <property type="match status" value="1"/>
</dbReference>
<proteinExistence type="inferred from homology"/>
<gene>
    <name evidence="5" type="ORF">A3E36_01345</name>
</gene>
<evidence type="ECO:0000256" key="1">
    <source>
        <dbReference type="ARBA" id="ARBA00001964"/>
    </source>
</evidence>
<keyword evidence="3" id="KW-0786">Thiamine pyrophosphate</keyword>
<dbReference type="InterPro" id="IPR005474">
    <property type="entry name" value="Transketolase_N"/>
</dbReference>
<dbReference type="CDD" id="cd02012">
    <property type="entry name" value="TPP_TK"/>
    <property type="match status" value="1"/>
</dbReference>
<dbReference type="Pfam" id="PF00456">
    <property type="entry name" value="Transketolase_N"/>
    <property type="match status" value="1"/>
</dbReference>
<feature type="domain" description="Transketolase N-terminal" evidence="4">
    <location>
        <begin position="12"/>
        <end position="271"/>
    </location>
</feature>
<comment type="similarity">
    <text evidence="2">Belongs to the transketolase family.</text>
</comment>
<dbReference type="EMBL" id="MHHS01000016">
    <property type="protein sequence ID" value="OGY37223.1"/>
    <property type="molecule type" value="Genomic_DNA"/>
</dbReference>
<dbReference type="AlphaFoldDB" id="A0A1G1XAZ4"/>
<organism evidence="5 6">
    <name type="scientific">Candidatus Andersenbacteria bacterium RIFCSPHIGHO2_12_FULL_45_11b</name>
    <dbReference type="NCBI Taxonomy" id="1797282"/>
    <lineage>
        <taxon>Bacteria</taxon>
        <taxon>Candidatus Anderseniibacteriota</taxon>
    </lineage>
</organism>
<comment type="caution">
    <text evidence="5">The sequence shown here is derived from an EMBL/GenBank/DDBJ whole genome shotgun (WGS) entry which is preliminary data.</text>
</comment>
<name>A0A1G1XAZ4_9BACT</name>
<dbReference type="InterPro" id="IPR029061">
    <property type="entry name" value="THDP-binding"/>
</dbReference>
<dbReference type="PANTHER" id="PTHR47514:SF1">
    <property type="entry name" value="TRANSKETOLASE N-TERMINAL SECTION-RELATED"/>
    <property type="match status" value="1"/>
</dbReference>
<dbReference type="PANTHER" id="PTHR47514">
    <property type="entry name" value="TRANSKETOLASE N-TERMINAL SECTION-RELATED"/>
    <property type="match status" value="1"/>
</dbReference>
<reference evidence="5 6" key="1">
    <citation type="journal article" date="2016" name="Nat. Commun.">
        <title>Thousands of microbial genomes shed light on interconnected biogeochemical processes in an aquifer system.</title>
        <authorList>
            <person name="Anantharaman K."/>
            <person name="Brown C.T."/>
            <person name="Hug L.A."/>
            <person name="Sharon I."/>
            <person name="Castelle C.J."/>
            <person name="Probst A.J."/>
            <person name="Thomas B.C."/>
            <person name="Singh A."/>
            <person name="Wilkins M.J."/>
            <person name="Karaoz U."/>
            <person name="Brodie E.L."/>
            <person name="Williams K.H."/>
            <person name="Hubbard S.S."/>
            <person name="Banfield J.F."/>
        </authorList>
    </citation>
    <scope>NUCLEOTIDE SEQUENCE [LARGE SCALE GENOMIC DNA]</scope>
</reference>